<keyword evidence="2" id="KW-1185">Reference proteome</keyword>
<evidence type="ECO:0000313" key="1">
    <source>
        <dbReference type="EMBL" id="GIE15583.1"/>
    </source>
</evidence>
<sequence>MSVNDGQFIESFDSIRTGRDATGPFVRQEESLQAFADVLVTLALGRDIVVPQSYAFDSLAFLKVADVLVAARDDLFRRKPGVVALPIRLHLYRQPSYRHATAAMLTRMDTRDGGFVSSLLDYGADRAGSGAAAGAARRLLAGDSEPMIGLAPPEIRTPFRRVWTELAGSRSADAAADDFPSLETAMPALADPASAVRRVLSATGLDRRDGFPDLIDAVSALVRSGAPDVFRVRSHVHSGHPWPGDPDGRPAEVIVGGPDTLRMVRECVDTLYNARLAGSAGVASSAFSTSVASAGGADALARATLAQEVALAFYRVGRGEPGPGAEPGLPPTFDLVVRNGADAPPADVLATFGAMRERIEDAFRVLLELRGTADFQRGSAELRAVPGGLDGNHLRPLERHIRLVASALAGVVTIETEGGFLRTGLVTGGAALGGALSHGWLAAALGAGAPELWVELHRRIRAASRRDRVARAIAHVVQVTRQPEVVRTATTVP</sequence>
<organism evidence="1 2">
    <name type="scientific">Paractinoplanes ferrugineus</name>
    <dbReference type="NCBI Taxonomy" id="113564"/>
    <lineage>
        <taxon>Bacteria</taxon>
        <taxon>Bacillati</taxon>
        <taxon>Actinomycetota</taxon>
        <taxon>Actinomycetes</taxon>
        <taxon>Micromonosporales</taxon>
        <taxon>Micromonosporaceae</taxon>
        <taxon>Paractinoplanes</taxon>
    </lineage>
</organism>
<dbReference type="Proteomes" id="UP000598174">
    <property type="component" value="Unassembled WGS sequence"/>
</dbReference>
<proteinExistence type="predicted"/>
<comment type="caution">
    <text evidence="1">The sequence shown here is derived from an EMBL/GenBank/DDBJ whole genome shotgun (WGS) entry which is preliminary data.</text>
</comment>
<reference evidence="1" key="1">
    <citation type="submission" date="2021-01" db="EMBL/GenBank/DDBJ databases">
        <title>Whole genome shotgun sequence of Actinoplanes ferrugineus NBRC 15555.</title>
        <authorList>
            <person name="Komaki H."/>
            <person name="Tamura T."/>
        </authorList>
    </citation>
    <scope>NUCLEOTIDE SEQUENCE</scope>
    <source>
        <strain evidence="1">NBRC 15555</strain>
    </source>
</reference>
<name>A0A919J9M4_9ACTN</name>
<evidence type="ECO:0000313" key="2">
    <source>
        <dbReference type="Proteomes" id="UP000598174"/>
    </source>
</evidence>
<accession>A0A919J9M4</accession>
<dbReference type="AlphaFoldDB" id="A0A919J9M4"/>
<gene>
    <name evidence="1" type="ORF">Afe05nite_74230</name>
</gene>
<dbReference type="RefSeq" id="WP_203821944.1">
    <property type="nucleotide sequence ID" value="NZ_BAAABP010000029.1"/>
</dbReference>
<dbReference type="EMBL" id="BOMM01000069">
    <property type="protein sequence ID" value="GIE15583.1"/>
    <property type="molecule type" value="Genomic_DNA"/>
</dbReference>
<protein>
    <submittedName>
        <fullName evidence="1">Uncharacterized protein</fullName>
    </submittedName>
</protein>